<protein>
    <submittedName>
        <fullName evidence="2">Putative glucan synthasis protein</fullName>
    </submittedName>
</protein>
<dbReference type="RefSeq" id="WP_014254165.1">
    <property type="nucleotide sequence ID" value="NC_016627.1"/>
</dbReference>
<dbReference type="STRING" id="720554.Clocl_0854"/>
<proteinExistence type="predicted"/>
<dbReference type="Pfam" id="PF14568">
    <property type="entry name" value="SUKH_6"/>
    <property type="match status" value="1"/>
</dbReference>
<dbReference type="Gene3D" id="3.40.1580.10">
    <property type="entry name" value="SMI1/KNR4-like"/>
    <property type="match status" value="1"/>
</dbReference>
<dbReference type="KEGG" id="ccl:Clocl_0854"/>
<evidence type="ECO:0000313" key="3">
    <source>
        <dbReference type="Proteomes" id="UP000005435"/>
    </source>
</evidence>
<accession>G8LVX3</accession>
<reference evidence="2 3" key="2">
    <citation type="journal article" date="2012" name="Stand. Genomic Sci.">
        <title>Complete Genome Sequence of Clostridium clariflavum DSM 19732.</title>
        <authorList>
            <person name="Izquierdo J.A."/>
            <person name="Goodwin L."/>
            <person name="Davenport K.W."/>
            <person name="Teshima H."/>
            <person name="Bruce D."/>
            <person name="Detter C."/>
            <person name="Tapia R."/>
            <person name="Han S."/>
            <person name="Land M."/>
            <person name="Hauser L."/>
            <person name="Jeffries C.D."/>
            <person name="Han J."/>
            <person name="Pitluck S."/>
            <person name="Nolan M."/>
            <person name="Chen A."/>
            <person name="Huntemann M."/>
            <person name="Mavromatis K."/>
            <person name="Mikhailova N."/>
            <person name="Liolios K."/>
            <person name="Woyke T."/>
            <person name="Lynd L.R."/>
        </authorList>
    </citation>
    <scope>NUCLEOTIDE SEQUENCE [LARGE SCALE GENOMIC DNA]</scope>
    <source>
        <strain evidence="3">DSM 19732 / NBRC 101661 / EBR45</strain>
    </source>
</reference>
<sequence>MKDEKESNLKDWKDKISVMVLVKQEIQRLDKMGIWPHYLPEIAATEEQLASAEKYLGHSIDKDYREFLMCANGWKGFLHTIDLFGTGDLIGSSLMDYVLRNLDVMDDAAKLSETSGFLKEELLPIAATREDIDLFVITRETSSHPGIVIWFAGGEVEKFPNFKEFFSYD</sequence>
<dbReference type="InterPro" id="IPR018958">
    <property type="entry name" value="Knr4/Smi1-like_dom"/>
</dbReference>
<dbReference type="eggNOG" id="ENOG5032X5I">
    <property type="taxonomic scope" value="Bacteria"/>
</dbReference>
<keyword evidence="3" id="KW-1185">Reference proteome</keyword>
<dbReference type="SMART" id="SM00860">
    <property type="entry name" value="SMI1_KNR4"/>
    <property type="match status" value="1"/>
</dbReference>
<name>G8LVX3_ACECE</name>
<gene>
    <name evidence="2" type="ordered locus">Clocl_0854</name>
</gene>
<dbReference type="Proteomes" id="UP000005435">
    <property type="component" value="Chromosome"/>
</dbReference>
<feature type="domain" description="Knr4/Smi1-like" evidence="1">
    <location>
        <begin position="43"/>
        <end position="168"/>
    </location>
</feature>
<dbReference type="EMBL" id="CP003065">
    <property type="protein sequence ID" value="AEV67540.1"/>
    <property type="molecule type" value="Genomic_DNA"/>
</dbReference>
<evidence type="ECO:0000313" key="2">
    <source>
        <dbReference type="EMBL" id="AEV67540.1"/>
    </source>
</evidence>
<reference evidence="3" key="1">
    <citation type="submission" date="2011-12" db="EMBL/GenBank/DDBJ databases">
        <title>Complete sequence of Clostridium clariflavum DSM 19732.</title>
        <authorList>
            <consortium name="US DOE Joint Genome Institute"/>
            <person name="Lucas S."/>
            <person name="Han J."/>
            <person name="Lapidus A."/>
            <person name="Cheng J.-F."/>
            <person name="Goodwin L."/>
            <person name="Pitluck S."/>
            <person name="Peters L."/>
            <person name="Teshima H."/>
            <person name="Detter J.C."/>
            <person name="Han C."/>
            <person name="Tapia R."/>
            <person name="Land M."/>
            <person name="Hauser L."/>
            <person name="Kyrpides N."/>
            <person name="Ivanova N."/>
            <person name="Pagani I."/>
            <person name="Kitzmiller T."/>
            <person name="Lynd L."/>
            <person name="Izquierdo J."/>
            <person name="Woyke T."/>
        </authorList>
    </citation>
    <scope>NUCLEOTIDE SEQUENCE [LARGE SCALE GENOMIC DNA]</scope>
    <source>
        <strain evidence="3">DSM 19732 / NBRC 101661 / EBR45</strain>
    </source>
</reference>
<dbReference type="InterPro" id="IPR037883">
    <property type="entry name" value="Knr4/Smi1-like_sf"/>
</dbReference>
<evidence type="ECO:0000259" key="1">
    <source>
        <dbReference type="SMART" id="SM00860"/>
    </source>
</evidence>
<dbReference type="AlphaFoldDB" id="G8LVX3"/>
<dbReference type="SUPFAM" id="SSF160631">
    <property type="entry name" value="SMI1/KNR4-like"/>
    <property type="match status" value="1"/>
</dbReference>
<dbReference type="HOGENOM" id="CLU_1544519_0_0_9"/>
<organism evidence="2 3">
    <name type="scientific">Acetivibrio clariflavus (strain DSM 19732 / NBRC 101661 / EBR45)</name>
    <name type="common">Clostridium clariflavum</name>
    <dbReference type="NCBI Taxonomy" id="720554"/>
    <lineage>
        <taxon>Bacteria</taxon>
        <taxon>Bacillati</taxon>
        <taxon>Bacillota</taxon>
        <taxon>Clostridia</taxon>
        <taxon>Eubacteriales</taxon>
        <taxon>Oscillospiraceae</taxon>
        <taxon>Acetivibrio</taxon>
    </lineage>
</organism>